<name>A0AAD7CHR3_MYCRO</name>
<keyword evidence="2" id="KW-0732">Signal</keyword>
<dbReference type="AlphaFoldDB" id="A0AAD7CHR3"/>
<keyword evidence="4" id="KW-1185">Reference proteome</keyword>
<keyword evidence="1" id="KW-1133">Transmembrane helix</keyword>
<keyword evidence="1" id="KW-0472">Membrane</keyword>
<protein>
    <submittedName>
        <fullName evidence="3">Uncharacterized protein</fullName>
    </submittedName>
</protein>
<evidence type="ECO:0000313" key="3">
    <source>
        <dbReference type="EMBL" id="KAJ7649610.1"/>
    </source>
</evidence>
<feature type="transmembrane region" description="Helical" evidence="1">
    <location>
        <begin position="258"/>
        <end position="277"/>
    </location>
</feature>
<evidence type="ECO:0000256" key="1">
    <source>
        <dbReference type="SAM" id="Phobius"/>
    </source>
</evidence>
<accession>A0AAD7CHR3</accession>
<gene>
    <name evidence="3" type="ORF">B0H17DRAFT_1147694</name>
</gene>
<sequence>MHLKPFIFLAPFSALVAPGYAYNSTTFPLYKNSHFGPCPTTQPLSATTPVPDKHPYALHTNGSLSASAFCDRFWNYTVVPSAPTPGAFGMTWVNSLMNTVSAVATVASMFHALTRLKGEVAKSGLFSRSFFLIAKDYHTRTPHPILSPMAVTTVWAYFVTFDLKAAQAVVWVLAVGQYFISLAALVLCSNTETADQYMISTAFNTTAYTNCTGPISALLHDPTNTPDITGAEATPLWFFFAWFPLVLYYSLKGPKKGAEVNAGIAIIVAIISLLYSLPVTASRATSPIAWDPGCGLVHVMMGSGYGYWDVKGEEDWNEATSLWLRVVSGILTVYF</sequence>
<evidence type="ECO:0000256" key="2">
    <source>
        <dbReference type="SAM" id="SignalP"/>
    </source>
</evidence>
<organism evidence="3 4">
    <name type="scientific">Mycena rosella</name>
    <name type="common">Pink bonnet</name>
    <name type="synonym">Agaricus rosellus</name>
    <dbReference type="NCBI Taxonomy" id="1033263"/>
    <lineage>
        <taxon>Eukaryota</taxon>
        <taxon>Fungi</taxon>
        <taxon>Dikarya</taxon>
        <taxon>Basidiomycota</taxon>
        <taxon>Agaricomycotina</taxon>
        <taxon>Agaricomycetes</taxon>
        <taxon>Agaricomycetidae</taxon>
        <taxon>Agaricales</taxon>
        <taxon>Marasmiineae</taxon>
        <taxon>Mycenaceae</taxon>
        <taxon>Mycena</taxon>
    </lineage>
</organism>
<feature type="transmembrane region" description="Helical" evidence="1">
    <location>
        <begin position="168"/>
        <end position="187"/>
    </location>
</feature>
<dbReference type="EMBL" id="JARKIE010000362">
    <property type="protein sequence ID" value="KAJ7649610.1"/>
    <property type="molecule type" value="Genomic_DNA"/>
</dbReference>
<feature type="chain" id="PRO_5041962068" evidence="2">
    <location>
        <begin position="22"/>
        <end position="335"/>
    </location>
</feature>
<comment type="caution">
    <text evidence="3">The sequence shown here is derived from an EMBL/GenBank/DDBJ whole genome shotgun (WGS) entry which is preliminary data.</text>
</comment>
<dbReference type="Proteomes" id="UP001221757">
    <property type="component" value="Unassembled WGS sequence"/>
</dbReference>
<keyword evidence="1" id="KW-0812">Transmembrane</keyword>
<proteinExistence type="predicted"/>
<evidence type="ECO:0000313" key="4">
    <source>
        <dbReference type="Proteomes" id="UP001221757"/>
    </source>
</evidence>
<feature type="transmembrane region" description="Helical" evidence="1">
    <location>
        <begin position="234"/>
        <end position="251"/>
    </location>
</feature>
<reference evidence="3" key="1">
    <citation type="submission" date="2023-03" db="EMBL/GenBank/DDBJ databases">
        <title>Massive genome expansion in bonnet fungi (Mycena s.s.) driven by repeated elements and novel gene families across ecological guilds.</title>
        <authorList>
            <consortium name="Lawrence Berkeley National Laboratory"/>
            <person name="Harder C.B."/>
            <person name="Miyauchi S."/>
            <person name="Viragh M."/>
            <person name="Kuo A."/>
            <person name="Thoen E."/>
            <person name="Andreopoulos B."/>
            <person name="Lu D."/>
            <person name="Skrede I."/>
            <person name="Drula E."/>
            <person name="Henrissat B."/>
            <person name="Morin E."/>
            <person name="Kohler A."/>
            <person name="Barry K."/>
            <person name="LaButti K."/>
            <person name="Morin E."/>
            <person name="Salamov A."/>
            <person name="Lipzen A."/>
            <person name="Mereny Z."/>
            <person name="Hegedus B."/>
            <person name="Baldrian P."/>
            <person name="Stursova M."/>
            <person name="Weitz H."/>
            <person name="Taylor A."/>
            <person name="Grigoriev I.V."/>
            <person name="Nagy L.G."/>
            <person name="Martin F."/>
            <person name="Kauserud H."/>
        </authorList>
    </citation>
    <scope>NUCLEOTIDE SEQUENCE</scope>
    <source>
        <strain evidence="3">CBHHK067</strain>
    </source>
</reference>
<feature type="signal peptide" evidence="2">
    <location>
        <begin position="1"/>
        <end position="21"/>
    </location>
</feature>